<accession>A0A8X6T0G4</accession>
<organism evidence="1 2">
    <name type="scientific">Nephila pilipes</name>
    <name type="common">Giant wood spider</name>
    <name type="synonym">Nephila maculata</name>
    <dbReference type="NCBI Taxonomy" id="299642"/>
    <lineage>
        <taxon>Eukaryota</taxon>
        <taxon>Metazoa</taxon>
        <taxon>Ecdysozoa</taxon>
        <taxon>Arthropoda</taxon>
        <taxon>Chelicerata</taxon>
        <taxon>Arachnida</taxon>
        <taxon>Araneae</taxon>
        <taxon>Araneomorphae</taxon>
        <taxon>Entelegynae</taxon>
        <taxon>Araneoidea</taxon>
        <taxon>Nephilidae</taxon>
        <taxon>Nephila</taxon>
    </lineage>
</organism>
<dbReference type="OrthoDB" id="10317302at2759"/>
<proteinExistence type="predicted"/>
<dbReference type="EMBL" id="BMAW01000990">
    <property type="protein sequence ID" value="GFS71958.1"/>
    <property type="molecule type" value="Genomic_DNA"/>
</dbReference>
<dbReference type="Proteomes" id="UP000887013">
    <property type="component" value="Unassembled WGS sequence"/>
</dbReference>
<sequence>MQRLGPCTRPVTPSSECGVTCWESDCHNSPQRKIRHAAMVSGSRGSRCYKGFLRGIYIHDELGPVKKMTDAILLLLRGMPFFLSFPS</sequence>
<protein>
    <submittedName>
        <fullName evidence="1">Uncharacterized protein</fullName>
    </submittedName>
</protein>
<comment type="caution">
    <text evidence="1">The sequence shown here is derived from an EMBL/GenBank/DDBJ whole genome shotgun (WGS) entry which is preliminary data.</text>
</comment>
<dbReference type="AlphaFoldDB" id="A0A8X6T0G4"/>
<evidence type="ECO:0000313" key="2">
    <source>
        <dbReference type="Proteomes" id="UP000887013"/>
    </source>
</evidence>
<evidence type="ECO:0000313" key="1">
    <source>
        <dbReference type="EMBL" id="GFS71958.1"/>
    </source>
</evidence>
<reference evidence="1" key="1">
    <citation type="submission" date="2020-08" db="EMBL/GenBank/DDBJ databases">
        <title>Multicomponent nature underlies the extraordinary mechanical properties of spider dragline silk.</title>
        <authorList>
            <person name="Kono N."/>
            <person name="Nakamura H."/>
            <person name="Mori M."/>
            <person name="Yoshida Y."/>
            <person name="Ohtoshi R."/>
            <person name="Malay A.D."/>
            <person name="Moran D.A.P."/>
            <person name="Tomita M."/>
            <person name="Numata K."/>
            <person name="Arakawa K."/>
        </authorList>
    </citation>
    <scope>NUCLEOTIDE SEQUENCE</scope>
</reference>
<gene>
    <name evidence="1" type="ORF">NPIL_109261</name>
</gene>
<keyword evidence="2" id="KW-1185">Reference proteome</keyword>
<name>A0A8X6T0G4_NEPPI</name>